<dbReference type="Proteomes" id="UP001212997">
    <property type="component" value="Unassembled WGS sequence"/>
</dbReference>
<name>A0AAD5YJN5_9APHY</name>
<dbReference type="InterPro" id="IPR005135">
    <property type="entry name" value="Endo/exonuclease/phosphatase"/>
</dbReference>
<dbReference type="PANTHER" id="PTHR42834">
    <property type="entry name" value="ENDONUCLEASE/EXONUCLEASE/PHOSPHATASE FAMILY PROTEIN (AFU_ORTHOLOGUE AFUA_3G09210)"/>
    <property type="match status" value="1"/>
</dbReference>
<evidence type="ECO:0000313" key="3">
    <source>
        <dbReference type="EMBL" id="KAJ3485535.1"/>
    </source>
</evidence>
<proteinExistence type="predicted"/>
<comment type="caution">
    <text evidence="3">The sequence shown here is derived from an EMBL/GenBank/DDBJ whole genome shotgun (WGS) entry which is preliminary data.</text>
</comment>
<dbReference type="AlphaFoldDB" id="A0AAD5YJN5"/>
<keyword evidence="1" id="KW-0732">Signal</keyword>
<dbReference type="Gene3D" id="3.60.10.10">
    <property type="entry name" value="Endonuclease/exonuclease/phosphatase"/>
    <property type="match status" value="1"/>
</dbReference>
<evidence type="ECO:0000256" key="1">
    <source>
        <dbReference type="SAM" id="SignalP"/>
    </source>
</evidence>
<feature type="domain" description="Endonuclease/exonuclease/phosphatase" evidence="2">
    <location>
        <begin position="310"/>
        <end position="606"/>
    </location>
</feature>
<dbReference type="SUPFAM" id="SSF56219">
    <property type="entry name" value="DNase I-like"/>
    <property type="match status" value="1"/>
</dbReference>
<feature type="signal peptide" evidence="1">
    <location>
        <begin position="1"/>
        <end position="19"/>
    </location>
</feature>
<organism evidence="3 4">
    <name type="scientific">Meripilus lineatus</name>
    <dbReference type="NCBI Taxonomy" id="2056292"/>
    <lineage>
        <taxon>Eukaryota</taxon>
        <taxon>Fungi</taxon>
        <taxon>Dikarya</taxon>
        <taxon>Basidiomycota</taxon>
        <taxon>Agaricomycotina</taxon>
        <taxon>Agaricomycetes</taxon>
        <taxon>Polyporales</taxon>
        <taxon>Meripilaceae</taxon>
        <taxon>Meripilus</taxon>
    </lineage>
</organism>
<dbReference type="PANTHER" id="PTHR42834:SF1">
    <property type="entry name" value="ENDONUCLEASE_EXONUCLEASE_PHOSPHATASE FAMILY PROTEIN (AFU_ORTHOLOGUE AFUA_3G09210)"/>
    <property type="match status" value="1"/>
</dbReference>
<sequence>MNTLRLLQFLSILVPPTIAVTIADIQGNAWKSPLVGQTVQSLTGLVTAKSSSGFYLLGDPVDDVRVSRGLTVFTRTASILNQVHVGDTVSLTGLVSEFRSSSDPDDLTATELQSPSNIVVISSNNTVTPLILGVERPPPTQGLSSLDIGQDGWLSVPSNQSRVDSVNLPLQPNIYGMDFWSSLESQLVTIRNPIAINFENSFGEFWVRGDWPNTGENGRGGLSLTFADDGVPTSNPEVIIVGSPLDGTKNPHVCVGKAFADITGVVVYQFGFYYILPTTAPTIVATPDPTVPATSLTSIQDDCVITIGDYNVENLTPTSSSLKTVATHIANFLLTPDLMFLQEIQDNSGATDDGIVSANVTLATLSTSVASLSNVTYNFVDLAPQNDQDGGQPGGNIRPAYLYRSTKLSIVTGSTPGGPLDATQPVIGSDGKVTFTFNPGRIDPTNVAWDSSRKPLVVAWDTPSGQRLFTINVHLVSKLGSSSTQGNSRPPVNAGIDQRTNQVETVANFVRSILALDPEANIILAGDFNEYVQTRSVFKSLDGLLVEVDENSGVDPVERYTYVFDQNSEQLDHIFVSSAIAKRGTKVEHVHVNNWSPTLSARTSDHDPSVAQLSIC</sequence>
<gene>
    <name evidence="3" type="ORF">NLI96_g4901</name>
</gene>
<evidence type="ECO:0000259" key="2">
    <source>
        <dbReference type="Pfam" id="PF03372"/>
    </source>
</evidence>
<dbReference type="GO" id="GO:0003824">
    <property type="term" value="F:catalytic activity"/>
    <property type="evidence" value="ECO:0007669"/>
    <property type="project" value="InterPro"/>
</dbReference>
<reference evidence="3" key="1">
    <citation type="submission" date="2022-07" db="EMBL/GenBank/DDBJ databases">
        <title>Genome Sequence of Physisporinus lineatus.</title>
        <authorList>
            <person name="Buettner E."/>
        </authorList>
    </citation>
    <scope>NUCLEOTIDE SEQUENCE</scope>
    <source>
        <strain evidence="3">VT162</strain>
    </source>
</reference>
<keyword evidence="4" id="KW-1185">Reference proteome</keyword>
<protein>
    <recommendedName>
        <fullName evidence="2">Endonuclease/exonuclease/phosphatase domain-containing protein</fullName>
    </recommendedName>
</protein>
<dbReference type="EMBL" id="JANAWD010000150">
    <property type="protein sequence ID" value="KAJ3485535.1"/>
    <property type="molecule type" value="Genomic_DNA"/>
</dbReference>
<dbReference type="InterPro" id="IPR036691">
    <property type="entry name" value="Endo/exonu/phosph_ase_sf"/>
</dbReference>
<feature type="chain" id="PRO_5042262770" description="Endonuclease/exonuclease/phosphatase domain-containing protein" evidence="1">
    <location>
        <begin position="20"/>
        <end position="616"/>
    </location>
</feature>
<accession>A0AAD5YJN5</accession>
<dbReference type="Pfam" id="PF03372">
    <property type="entry name" value="Exo_endo_phos"/>
    <property type="match status" value="1"/>
</dbReference>
<evidence type="ECO:0000313" key="4">
    <source>
        <dbReference type="Proteomes" id="UP001212997"/>
    </source>
</evidence>